<feature type="transmembrane region" description="Helical" evidence="18">
    <location>
        <begin position="124"/>
        <end position="145"/>
    </location>
</feature>
<dbReference type="InterPro" id="IPR048254">
    <property type="entry name" value="CDP_ALCOHOL_P_TRANSF_CS"/>
</dbReference>
<evidence type="ECO:0000256" key="16">
    <source>
        <dbReference type="ARBA" id="ARBA00048586"/>
    </source>
</evidence>
<dbReference type="InterPro" id="IPR050324">
    <property type="entry name" value="CDP-alcohol_PTase-I"/>
</dbReference>
<evidence type="ECO:0000256" key="2">
    <source>
        <dbReference type="ARBA" id="ARBA00004141"/>
    </source>
</evidence>
<reference evidence="19" key="2">
    <citation type="journal article" date="2021" name="PeerJ">
        <title>Extensive microbial diversity within the chicken gut microbiome revealed by metagenomics and culture.</title>
        <authorList>
            <person name="Gilroy R."/>
            <person name="Ravi A."/>
            <person name="Getino M."/>
            <person name="Pursley I."/>
            <person name="Horton D.L."/>
            <person name="Alikhan N.F."/>
            <person name="Baker D."/>
            <person name="Gharbi K."/>
            <person name="Hall N."/>
            <person name="Watson M."/>
            <person name="Adriaenssens E.M."/>
            <person name="Foster-Nyarko E."/>
            <person name="Jarju S."/>
            <person name="Secka A."/>
            <person name="Antonio M."/>
            <person name="Oren A."/>
            <person name="Chaudhuri R.R."/>
            <person name="La Ragione R."/>
            <person name="Hildebrand F."/>
            <person name="Pallen M.J."/>
        </authorList>
    </citation>
    <scope>NUCLEOTIDE SEQUENCE</scope>
    <source>
        <strain evidence="19">ChiHile30-977</strain>
    </source>
</reference>
<evidence type="ECO:0000256" key="1">
    <source>
        <dbReference type="ARBA" id="ARBA00003973"/>
    </source>
</evidence>
<comment type="caution">
    <text evidence="19">The sequence shown here is derived from an EMBL/GenBank/DDBJ whole genome shotgun (WGS) entry which is preliminary data.</text>
</comment>
<evidence type="ECO:0000256" key="11">
    <source>
        <dbReference type="ARBA" id="ARBA00023098"/>
    </source>
</evidence>
<dbReference type="InterPro" id="IPR000462">
    <property type="entry name" value="CDP-OH_P_trans"/>
</dbReference>
<evidence type="ECO:0000256" key="14">
    <source>
        <dbReference type="ARBA" id="ARBA00023264"/>
    </source>
</evidence>
<keyword evidence="14" id="KW-1208">Phospholipid metabolism</keyword>
<keyword evidence="13" id="KW-0594">Phospholipid biosynthesis</keyword>
<evidence type="ECO:0000313" key="19">
    <source>
        <dbReference type="EMBL" id="HIQ63566.1"/>
    </source>
</evidence>
<evidence type="ECO:0000256" key="7">
    <source>
        <dbReference type="ARBA" id="ARBA00022516"/>
    </source>
</evidence>
<evidence type="ECO:0000256" key="12">
    <source>
        <dbReference type="ARBA" id="ARBA00023136"/>
    </source>
</evidence>
<keyword evidence="8 17" id="KW-0808">Transferase</keyword>
<proteinExistence type="inferred from homology"/>
<keyword evidence="10 18" id="KW-1133">Transmembrane helix</keyword>
<dbReference type="GO" id="GO:0016020">
    <property type="term" value="C:membrane"/>
    <property type="evidence" value="ECO:0007669"/>
    <property type="project" value="UniProtKB-SubCell"/>
</dbReference>
<evidence type="ECO:0000256" key="4">
    <source>
        <dbReference type="ARBA" id="ARBA00010441"/>
    </source>
</evidence>
<dbReference type="PROSITE" id="PS00379">
    <property type="entry name" value="CDP_ALCOHOL_P_TRANSF"/>
    <property type="match status" value="1"/>
</dbReference>
<dbReference type="Pfam" id="PF01066">
    <property type="entry name" value="CDP-OH_P_transf"/>
    <property type="match status" value="1"/>
</dbReference>
<dbReference type="PIRSF" id="PIRSF000847">
    <property type="entry name" value="Phos_ph_gly_syn"/>
    <property type="match status" value="1"/>
</dbReference>
<name>A0A9D0YWL0_9FIRM</name>
<organism evidence="19 20">
    <name type="scientific">Candidatus Avichristensenella intestinipullorum</name>
    <dbReference type="NCBI Taxonomy" id="2840693"/>
    <lineage>
        <taxon>Bacteria</taxon>
        <taxon>Bacillati</taxon>
        <taxon>Bacillota</taxon>
        <taxon>Clostridia</taxon>
        <taxon>Candidatus Avichristensenella</taxon>
    </lineage>
</organism>
<dbReference type="GO" id="GO:0046474">
    <property type="term" value="P:glycerophospholipid biosynthetic process"/>
    <property type="evidence" value="ECO:0007669"/>
    <property type="project" value="TreeGrafter"/>
</dbReference>
<keyword evidence="7" id="KW-0444">Lipid biosynthesis</keyword>
<dbReference type="EC" id="2.7.8.5" evidence="5"/>
<accession>A0A9D0YWL0</accession>
<gene>
    <name evidence="19" type="ORF">IAA66_08300</name>
</gene>
<dbReference type="PANTHER" id="PTHR14269">
    <property type="entry name" value="CDP-DIACYLGLYCEROL--GLYCEROL-3-PHOSPHATE 3-PHOSPHATIDYLTRANSFERASE-RELATED"/>
    <property type="match status" value="1"/>
</dbReference>
<evidence type="ECO:0000256" key="9">
    <source>
        <dbReference type="ARBA" id="ARBA00022692"/>
    </source>
</evidence>
<evidence type="ECO:0000313" key="20">
    <source>
        <dbReference type="Proteomes" id="UP000886819"/>
    </source>
</evidence>
<keyword evidence="12 18" id="KW-0472">Membrane</keyword>
<reference evidence="19" key="1">
    <citation type="submission" date="2020-10" db="EMBL/GenBank/DDBJ databases">
        <authorList>
            <person name="Gilroy R."/>
        </authorList>
    </citation>
    <scope>NUCLEOTIDE SEQUENCE</scope>
    <source>
        <strain evidence="19">ChiHile30-977</strain>
    </source>
</reference>
<evidence type="ECO:0000256" key="5">
    <source>
        <dbReference type="ARBA" id="ARBA00013170"/>
    </source>
</evidence>
<feature type="transmembrane region" description="Helical" evidence="18">
    <location>
        <begin position="68"/>
        <end position="88"/>
    </location>
</feature>
<feature type="transmembrane region" description="Helical" evidence="18">
    <location>
        <begin position="20"/>
        <end position="47"/>
    </location>
</feature>
<dbReference type="Proteomes" id="UP000886819">
    <property type="component" value="Unassembled WGS sequence"/>
</dbReference>
<keyword evidence="11" id="KW-0443">Lipid metabolism</keyword>
<dbReference type="EMBL" id="DVFI01000113">
    <property type="protein sequence ID" value="HIQ63566.1"/>
    <property type="molecule type" value="Genomic_DNA"/>
</dbReference>
<dbReference type="AlphaFoldDB" id="A0A9D0YWL0"/>
<evidence type="ECO:0000256" key="10">
    <source>
        <dbReference type="ARBA" id="ARBA00022989"/>
    </source>
</evidence>
<comment type="subcellular location">
    <subcellularLocation>
        <location evidence="2">Membrane</location>
        <topology evidence="2">Multi-pass membrane protein</topology>
    </subcellularLocation>
</comment>
<dbReference type="InterPro" id="IPR004570">
    <property type="entry name" value="Phosphatidylglycerol_P_synth"/>
</dbReference>
<evidence type="ECO:0000256" key="6">
    <source>
        <dbReference type="ARBA" id="ARBA00014944"/>
    </source>
</evidence>
<evidence type="ECO:0000256" key="8">
    <source>
        <dbReference type="ARBA" id="ARBA00022679"/>
    </source>
</evidence>
<evidence type="ECO:0000256" key="13">
    <source>
        <dbReference type="ARBA" id="ARBA00023209"/>
    </source>
</evidence>
<protein>
    <recommendedName>
        <fullName evidence="6">CDP-diacylglycerol--glycerol-3-phosphate 3-phosphatidyltransferase</fullName>
        <ecNumber evidence="5">2.7.8.5</ecNumber>
    </recommendedName>
    <alternativeName>
        <fullName evidence="15">Phosphatidylglycerophosphate synthase</fullName>
    </alternativeName>
</protein>
<dbReference type="PANTHER" id="PTHR14269:SF62">
    <property type="entry name" value="CDP-DIACYLGLYCEROL--GLYCEROL-3-PHOSPHATE 3-PHOSPHATIDYLTRANSFERASE 1, CHLOROPLASTIC"/>
    <property type="match status" value="1"/>
</dbReference>
<feature type="transmembrane region" description="Helical" evidence="18">
    <location>
        <begin position="151"/>
        <end position="170"/>
    </location>
</feature>
<keyword evidence="9 18" id="KW-0812">Transmembrane</keyword>
<evidence type="ECO:0000256" key="15">
    <source>
        <dbReference type="ARBA" id="ARBA00033018"/>
    </source>
</evidence>
<evidence type="ECO:0000256" key="17">
    <source>
        <dbReference type="RuleBase" id="RU003750"/>
    </source>
</evidence>
<dbReference type="InterPro" id="IPR043130">
    <property type="entry name" value="CDP-OH_PTrfase_TM_dom"/>
</dbReference>
<evidence type="ECO:0000256" key="3">
    <source>
        <dbReference type="ARBA" id="ARBA00005042"/>
    </source>
</evidence>
<evidence type="ECO:0000256" key="18">
    <source>
        <dbReference type="SAM" id="Phobius"/>
    </source>
</evidence>
<comment type="similarity">
    <text evidence="4 17">Belongs to the CDP-alcohol phosphatidyltransferase class-I family.</text>
</comment>
<dbReference type="Gene3D" id="1.20.120.1760">
    <property type="match status" value="1"/>
</dbReference>
<comment type="catalytic activity">
    <reaction evidence="16">
        <text>a CDP-1,2-diacyl-sn-glycerol + sn-glycerol 3-phosphate = a 1,2-diacyl-sn-glycero-3-phospho-(1'-sn-glycero-3'-phosphate) + CMP + H(+)</text>
        <dbReference type="Rhea" id="RHEA:12593"/>
        <dbReference type="ChEBI" id="CHEBI:15378"/>
        <dbReference type="ChEBI" id="CHEBI:57597"/>
        <dbReference type="ChEBI" id="CHEBI:58332"/>
        <dbReference type="ChEBI" id="CHEBI:60110"/>
        <dbReference type="ChEBI" id="CHEBI:60377"/>
        <dbReference type="EC" id="2.7.8.5"/>
    </reaction>
</comment>
<sequence length="185" mass="20425">MLTKRENIWNLPNLLTLLRLALIGVFIALFASGLRLWALGTFLLAALTDFLDGRIARKYHLITDFGKLMDPLADKLMLLTALTCLTIAGDLPVWIVIVVAAKELFMIAGGMYMLRRGIVVHAHFIGKAATAAFLLAVTVSFLHAYTAPWDLVLQCVAVALTLAAMVHYICTSCRMLRAQAERPKK</sequence>
<dbReference type="GO" id="GO:0008444">
    <property type="term" value="F:CDP-diacylglycerol-glycerol-3-phosphate 3-phosphatidyltransferase activity"/>
    <property type="evidence" value="ECO:0007669"/>
    <property type="project" value="UniProtKB-EC"/>
</dbReference>
<comment type="pathway">
    <text evidence="3">Phospholipid metabolism; phosphatidylglycerol biosynthesis; phosphatidylglycerol from CDP-diacylglycerol: step 1/2.</text>
</comment>
<comment type="function">
    <text evidence="1">This protein catalyzes the committed step to the synthesis of the acidic phospholipids.</text>
</comment>